<protein>
    <submittedName>
        <fullName evidence="3">Uncharacterized protein</fullName>
    </submittedName>
</protein>
<evidence type="ECO:0000256" key="1">
    <source>
        <dbReference type="SAM" id="MobiDB-lite"/>
    </source>
</evidence>
<proteinExistence type="predicted"/>
<keyword evidence="4" id="KW-1185">Reference proteome</keyword>
<keyword evidence="2" id="KW-0732">Signal</keyword>
<organism evidence="3 4">
    <name type="scientific">Cylindrodendrum hubeiense</name>
    <dbReference type="NCBI Taxonomy" id="595255"/>
    <lineage>
        <taxon>Eukaryota</taxon>
        <taxon>Fungi</taxon>
        <taxon>Dikarya</taxon>
        <taxon>Ascomycota</taxon>
        <taxon>Pezizomycotina</taxon>
        <taxon>Sordariomycetes</taxon>
        <taxon>Hypocreomycetidae</taxon>
        <taxon>Hypocreales</taxon>
        <taxon>Nectriaceae</taxon>
        <taxon>Cylindrodendrum</taxon>
    </lineage>
</organism>
<evidence type="ECO:0000313" key="4">
    <source>
        <dbReference type="Proteomes" id="UP000722485"/>
    </source>
</evidence>
<feature type="signal peptide" evidence="2">
    <location>
        <begin position="1"/>
        <end position="19"/>
    </location>
</feature>
<accession>A0A9P5LKE2</accession>
<dbReference type="AlphaFoldDB" id="A0A9P5LKE2"/>
<comment type="caution">
    <text evidence="3">The sequence shown here is derived from an EMBL/GenBank/DDBJ whole genome shotgun (WGS) entry which is preliminary data.</text>
</comment>
<dbReference type="OrthoDB" id="10406580at2759"/>
<dbReference type="EMBL" id="JAANBB010000023">
    <property type="protein sequence ID" value="KAF7555157.1"/>
    <property type="molecule type" value="Genomic_DNA"/>
</dbReference>
<evidence type="ECO:0000256" key="2">
    <source>
        <dbReference type="SAM" id="SignalP"/>
    </source>
</evidence>
<dbReference type="Proteomes" id="UP000722485">
    <property type="component" value="Unassembled WGS sequence"/>
</dbReference>
<feature type="region of interest" description="Disordered" evidence="1">
    <location>
        <begin position="165"/>
        <end position="232"/>
    </location>
</feature>
<feature type="chain" id="PRO_5040239403" evidence="2">
    <location>
        <begin position="20"/>
        <end position="255"/>
    </location>
</feature>
<name>A0A9P5LKE2_9HYPO</name>
<sequence length="255" mass="26520">MVRLFAVLALSGAFAVAAADAVTQTNLKIYPSGYWFYRTESMDASIIDVNGDTTTFALCHPKSNSTELPSDLERETTLTYGPTMMELTEIESAETMLADFDSTFVYNPHCTRVKTEGSPDTVTCTIEMTGELSGVLVSSTDSVLFSKYLTSSMNIAITAGASKLKGQGATNTGASTTATETTIATSPSSTSVVPKTTDSITKSSSSRPSSASEVESTASEATSTASSSENAARPIKTQNAALVGMAVVGGAALLF</sequence>
<evidence type="ECO:0000313" key="3">
    <source>
        <dbReference type="EMBL" id="KAF7555157.1"/>
    </source>
</evidence>
<feature type="compositionally biased region" description="Low complexity" evidence="1">
    <location>
        <begin position="169"/>
        <end position="232"/>
    </location>
</feature>
<gene>
    <name evidence="3" type="ORF">G7Z17_g2382</name>
</gene>
<reference evidence="3" key="1">
    <citation type="submission" date="2020-03" db="EMBL/GenBank/DDBJ databases">
        <title>Draft Genome Sequence of Cylindrodendrum hubeiense.</title>
        <authorList>
            <person name="Buettner E."/>
            <person name="Kellner H."/>
        </authorList>
    </citation>
    <scope>NUCLEOTIDE SEQUENCE</scope>
    <source>
        <strain evidence="3">IHI 201604</strain>
    </source>
</reference>